<dbReference type="InterPro" id="IPR036691">
    <property type="entry name" value="Endo/exonu/phosph_ase_sf"/>
</dbReference>
<reference evidence="1" key="2">
    <citation type="submission" date="2020-11" db="EMBL/GenBank/DDBJ databases">
        <authorList>
            <person name="McCartney M.A."/>
            <person name="Auch B."/>
            <person name="Kono T."/>
            <person name="Mallez S."/>
            <person name="Becker A."/>
            <person name="Gohl D.M."/>
            <person name="Silverstein K.A.T."/>
            <person name="Koren S."/>
            <person name="Bechman K.B."/>
            <person name="Herman A."/>
            <person name="Abrahante J.E."/>
            <person name="Garbe J."/>
        </authorList>
    </citation>
    <scope>NUCLEOTIDE SEQUENCE</scope>
    <source>
        <strain evidence="1">Duluth1</strain>
        <tissue evidence="1">Whole animal</tissue>
    </source>
</reference>
<organism evidence="1 2">
    <name type="scientific">Dreissena polymorpha</name>
    <name type="common">Zebra mussel</name>
    <name type="synonym">Mytilus polymorpha</name>
    <dbReference type="NCBI Taxonomy" id="45954"/>
    <lineage>
        <taxon>Eukaryota</taxon>
        <taxon>Metazoa</taxon>
        <taxon>Spiralia</taxon>
        <taxon>Lophotrochozoa</taxon>
        <taxon>Mollusca</taxon>
        <taxon>Bivalvia</taxon>
        <taxon>Autobranchia</taxon>
        <taxon>Heteroconchia</taxon>
        <taxon>Euheterodonta</taxon>
        <taxon>Imparidentia</taxon>
        <taxon>Neoheterodontei</taxon>
        <taxon>Myida</taxon>
        <taxon>Dreissenoidea</taxon>
        <taxon>Dreissenidae</taxon>
        <taxon>Dreissena</taxon>
    </lineage>
</organism>
<protein>
    <submittedName>
        <fullName evidence="1">Uncharacterized protein</fullName>
    </submittedName>
</protein>
<dbReference type="SUPFAM" id="SSF56219">
    <property type="entry name" value="DNase I-like"/>
    <property type="match status" value="1"/>
</dbReference>
<dbReference type="AlphaFoldDB" id="A0A9D4NF85"/>
<accession>A0A9D4NF85</accession>
<reference evidence="1" key="1">
    <citation type="journal article" date="2019" name="bioRxiv">
        <title>The Genome of the Zebra Mussel, Dreissena polymorpha: A Resource for Invasive Species Research.</title>
        <authorList>
            <person name="McCartney M.A."/>
            <person name="Auch B."/>
            <person name="Kono T."/>
            <person name="Mallez S."/>
            <person name="Zhang Y."/>
            <person name="Obille A."/>
            <person name="Becker A."/>
            <person name="Abrahante J.E."/>
            <person name="Garbe J."/>
            <person name="Badalamenti J.P."/>
            <person name="Herman A."/>
            <person name="Mangelson H."/>
            <person name="Liachko I."/>
            <person name="Sullivan S."/>
            <person name="Sone E.D."/>
            <person name="Koren S."/>
            <person name="Silverstein K.A.T."/>
            <person name="Beckman K.B."/>
            <person name="Gohl D.M."/>
        </authorList>
    </citation>
    <scope>NUCLEOTIDE SEQUENCE</scope>
    <source>
        <strain evidence="1">Duluth1</strain>
        <tissue evidence="1">Whole animal</tissue>
    </source>
</reference>
<dbReference type="Proteomes" id="UP000828390">
    <property type="component" value="Unassembled WGS sequence"/>
</dbReference>
<gene>
    <name evidence="1" type="ORF">DPMN_017451</name>
</gene>
<dbReference type="EMBL" id="JAIWYP010000001">
    <property type="protein sequence ID" value="KAH3893305.1"/>
    <property type="molecule type" value="Genomic_DNA"/>
</dbReference>
<comment type="caution">
    <text evidence="1">The sequence shown here is derived from an EMBL/GenBank/DDBJ whole genome shotgun (WGS) entry which is preliminary data.</text>
</comment>
<evidence type="ECO:0000313" key="2">
    <source>
        <dbReference type="Proteomes" id="UP000828390"/>
    </source>
</evidence>
<sequence>MSMRTFDFTILQISAFWRVLISRYDKEDAAHAQGLALMLSKTEQRAVIGEVDEKYSFYNRLSAIIQNRPKRNIIVMGDLNANIGSDNRG</sequence>
<keyword evidence="2" id="KW-1185">Reference proteome</keyword>
<proteinExistence type="predicted"/>
<name>A0A9D4NF85_DREPO</name>
<evidence type="ECO:0000313" key="1">
    <source>
        <dbReference type="EMBL" id="KAH3893305.1"/>
    </source>
</evidence>